<dbReference type="eggNOG" id="COG0847">
    <property type="taxonomic scope" value="Bacteria"/>
</dbReference>
<feature type="compositionally biased region" description="Low complexity" evidence="1">
    <location>
        <begin position="385"/>
        <end position="395"/>
    </location>
</feature>
<dbReference type="GO" id="GO:0003676">
    <property type="term" value="F:nucleic acid binding"/>
    <property type="evidence" value="ECO:0007669"/>
    <property type="project" value="InterPro"/>
</dbReference>
<keyword evidence="4" id="KW-1185">Reference proteome</keyword>
<dbReference type="InterPro" id="IPR012337">
    <property type="entry name" value="RNaseH-like_sf"/>
</dbReference>
<dbReference type="GO" id="GO:0005829">
    <property type="term" value="C:cytosol"/>
    <property type="evidence" value="ECO:0007669"/>
    <property type="project" value="TreeGrafter"/>
</dbReference>
<reference evidence="3 4" key="1">
    <citation type="submission" date="2013-09" db="EMBL/GenBank/DDBJ databases">
        <title>Complete genome sequence of Corynebacterium doosanense CAU 212(T) (=DSM 45436(T)), isolated from activated sludge.</title>
        <authorList>
            <person name="Schaffert L."/>
            <person name="Albersmeier A."/>
            <person name="Kalinowski J."/>
            <person name="Ruckert C."/>
        </authorList>
    </citation>
    <scope>NUCLEOTIDE SEQUENCE [LARGE SCALE GENOMIC DNA]</scope>
    <source>
        <strain evidence="3 4">CAU 212</strain>
    </source>
</reference>
<dbReference type="Pfam" id="PF00929">
    <property type="entry name" value="RNase_T"/>
    <property type="match status" value="1"/>
</dbReference>
<dbReference type="STRING" id="558173.CDOO_09240"/>
<gene>
    <name evidence="3" type="ORF">CDOO_09240</name>
</gene>
<accession>A0A097IH53</accession>
<dbReference type="InterPro" id="IPR036397">
    <property type="entry name" value="RNaseH_sf"/>
</dbReference>
<dbReference type="GO" id="GO:0008408">
    <property type="term" value="F:3'-5' exonuclease activity"/>
    <property type="evidence" value="ECO:0007669"/>
    <property type="project" value="TreeGrafter"/>
</dbReference>
<feature type="compositionally biased region" description="Low complexity" evidence="1">
    <location>
        <begin position="345"/>
        <end position="359"/>
    </location>
</feature>
<evidence type="ECO:0000259" key="2">
    <source>
        <dbReference type="PROSITE" id="PS50172"/>
    </source>
</evidence>
<evidence type="ECO:0000313" key="4">
    <source>
        <dbReference type="Proteomes" id="UP000029914"/>
    </source>
</evidence>
<organism evidence="3 4">
    <name type="scientific">Corynebacterium doosanense CAU 212 = DSM 45436</name>
    <dbReference type="NCBI Taxonomy" id="558173"/>
    <lineage>
        <taxon>Bacteria</taxon>
        <taxon>Bacillati</taxon>
        <taxon>Actinomycetota</taxon>
        <taxon>Actinomycetes</taxon>
        <taxon>Mycobacteriales</taxon>
        <taxon>Corynebacteriaceae</taxon>
        <taxon>Corynebacterium</taxon>
    </lineage>
</organism>
<feature type="domain" description="BRCT" evidence="2">
    <location>
        <begin position="391"/>
        <end position="482"/>
    </location>
</feature>
<dbReference type="PROSITE" id="PS50172">
    <property type="entry name" value="BRCT"/>
    <property type="match status" value="1"/>
</dbReference>
<protein>
    <submittedName>
        <fullName evidence="3">DNA polymerase III subunit epsilon</fullName>
    </submittedName>
</protein>
<evidence type="ECO:0000313" key="3">
    <source>
        <dbReference type="EMBL" id="AIT61427.1"/>
    </source>
</evidence>
<evidence type="ECO:0000256" key="1">
    <source>
        <dbReference type="SAM" id="MobiDB-lite"/>
    </source>
</evidence>
<dbReference type="Gene3D" id="3.30.420.10">
    <property type="entry name" value="Ribonuclease H-like superfamily/Ribonuclease H"/>
    <property type="match status" value="1"/>
</dbReference>
<dbReference type="PANTHER" id="PTHR30231:SF42">
    <property type="entry name" value="EXONUCLEASE"/>
    <property type="match status" value="1"/>
</dbReference>
<name>A0A097IH53_9CORY</name>
<dbReference type="AlphaFoldDB" id="A0A097IH53"/>
<dbReference type="Proteomes" id="UP000029914">
    <property type="component" value="Chromosome"/>
</dbReference>
<dbReference type="EMBL" id="CP006764">
    <property type="protein sequence ID" value="AIT61427.1"/>
    <property type="molecule type" value="Genomic_DNA"/>
</dbReference>
<dbReference type="Gene3D" id="3.40.50.10190">
    <property type="entry name" value="BRCT domain"/>
    <property type="match status" value="1"/>
</dbReference>
<dbReference type="InterPro" id="IPR036420">
    <property type="entry name" value="BRCT_dom_sf"/>
</dbReference>
<dbReference type="InterPro" id="IPR001357">
    <property type="entry name" value="BRCT_dom"/>
</dbReference>
<feature type="region of interest" description="Disordered" evidence="1">
    <location>
        <begin position="309"/>
        <end position="404"/>
    </location>
</feature>
<dbReference type="InterPro" id="IPR013520">
    <property type="entry name" value="Ribonucl_H"/>
</dbReference>
<dbReference type="HOGENOM" id="CLU_047806_0_1_11"/>
<dbReference type="PANTHER" id="PTHR30231">
    <property type="entry name" value="DNA POLYMERASE III SUBUNIT EPSILON"/>
    <property type="match status" value="1"/>
</dbReference>
<dbReference type="CDD" id="cd17748">
    <property type="entry name" value="BRCT_DNA_ligase_like"/>
    <property type="match status" value="1"/>
</dbReference>
<dbReference type="KEGG" id="cdo:CDOO_09240"/>
<dbReference type="OrthoDB" id="9803913at2"/>
<dbReference type="SMART" id="SM00479">
    <property type="entry name" value="EXOIII"/>
    <property type="match status" value="1"/>
</dbReference>
<dbReference type="eggNOG" id="COG0272">
    <property type="taxonomic scope" value="Bacteria"/>
</dbReference>
<dbReference type="SUPFAM" id="SSF53098">
    <property type="entry name" value="Ribonuclease H-like"/>
    <property type="match status" value="1"/>
</dbReference>
<sequence>MISAHGSTVTVTTSSVTVHRTALLAALLGEDIAGEDAAAGSTVEIPLSEITGTELQEPTAVDVGWVELTGANERIVFSPNQQDNARAFLADLEAAQRGEDPSAGGVAGLDFVALAVSTANGRYGSVCQVSAARFTDGELHDDKTWLCRPPEGLDNFEDTSLAAHGITAEDVSDSPRFGEILGDVLEFVGSDPLLAYNAQFVATALRDAAAASAGTAAPEALFGCTLALARHSDLDLPDHRLPTIAEGLGVEVPSPDNAPSHARAAGAVTVALAQRAGRPGSLMELFHATGLTLGEIADGKVVSVLKDRSGAGRSLQARGVTSPAPQAAMRGEEDKATGAGTDFRAPAGAGSSATETGAGADDGTEQGKRGPAPWQAVATPDEIPEPSAAASPDDPLNGQNVTLTGDFEPYDKGMLWSAIAEHGGQVAKNVTKKSTILVTGAWASKTSKEKRAEELNEKGQDIQIWSADQLYEALGLDEQPPF</sequence>
<proteinExistence type="predicted"/>
<dbReference type="RefSeq" id="WP_018020907.1">
    <property type="nucleotide sequence ID" value="NZ_AQUX01000001.1"/>
</dbReference>
<dbReference type="SUPFAM" id="SSF52113">
    <property type="entry name" value="BRCT domain"/>
    <property type="match status" value="1"/>
</dbReference>